<feature type="compositionally biased region" description="Pro residues" evidence="1">
    <location>
        <begin position="164"/>
        <end position="189"/>
    </location>
</feature>
<dbReference type="AlphaFoldDB" id="A0A290ZEJ6"/>
<dbReference type="RefSeq" id="WP_096497131.1">
    <property type="nucleotide sequence ID" value="NZ_CP023445.1"/>
</dbReference>
<protein>
    <recommendedName>
        <fullName evidence="4">YbaB/EbfC DNA-binding family protein</fullName>
    </recommendedName>
</protein>
<sequence>MPDWDDNDALAARNAQLRDTLDSVMREVRQRTEALKDVQAAVAALSGRASSPDGAVTAVVDATGVLDRLELSPRAFERSTPEQLARTITQVVRQAAGSVREQVSGAVAPLAEDGGRLVDLPDVLPGAPSLRDVLRVEQRDVAPPPPPPGDDFDGPVLRGASAPQPEPPAAQPPYGQPPQRPAQPAPRRPAPSDDDEDFGGNSIMNRGDRW</sequence>
<dbReference type="Gene3D" id="3.30.1310.10">
    <property type="entry name" value="Nucleoid-associated protein YbaB-like domain"/>
    <property type="match status" value="1"/>
</dbReference>
<proteinExistence type="predicted"/>
<name>A0A290ZEJ6_9PSEU</name>
<dbReference type="EMBL" id="CP023445">
    <property type="protein sequence ID" value="ATE57448.1"/>
    <property type="molecule type" value="Genomic_DNA"/>
</dbReference>
<evidence type="ECO:0000313" key="3">
    <source>
        <dbReference type="Proteomes" id="UP000218505"/>
    </source>
</evidence>
<dbReference type="InterPro" id="IPR036894">
    <property type="entry name" value="YbaB-like_sf"/>
</dbReference>
<dbReference type="SUPFAM" id="SSF82607">
    <property type="entry name" value="YbaB-like"/>
    <property type="match status" value="1"/>
</dbReference>
<reference evidence="2" key="1">
    <citation type="submission" date="2017-09" db="EMBL/GenBank/DDBJ databases">
        <title>Complete Genome Sequence of ansamitocin-producing Bacterium Actinosynnema pretiosum X47.</title>
        <authorList>
            <person name="Cao G."/>
            <person name="Zong G."/>
            <person name="Zhong C."/>
            <person name="Fu J."/>
        </authorList>
    </citation>
    <scope>NUCLEOTIDE SEQUENCE [LARGE SCALE GENOMIC DNA]</scope>
    <source>
        <strain evidence="2">X47</strain>
    </source>
</reference>
<dbReference type="InterPro" id="IPR004401">
    <property type="entry name" value="YbaB/EbfC"/>
</dbReference>
<dbReference type="Pfam" id="PF02575">
    <property type="entry name" value="YbaB_DNA_bd"/>
    <property type="match status" value="1"/>
</dbReference>
<dbReference type="Proteomes" id="UP000218505">
    <property type="component" value="Chromosome"/>
</dbReference>
<evidence type="ECO:0000313" key="2">
    <source>
        <dbReference type="EMBL" id="ATE57448.1"/>
    </source>
</evidence>
<gene>
    <name evidence="2" type="ORF">CNX65_32485</name>
</gene>
<keyword evidence="3" id="KW-1185">Reference proteome</keyword>
<evidence type="ECO:0008006" key="4">
    <source>
        <dbReference type="Google" id="ProtNLM"/>
    </source>
</evidence>
<dbReference type="GO" id="GO:0003677">
    <property type="term" value="F:DNA binding"/>
    <property type="evidence" value="ECO:0007669"/>
    <property type="project" value="InterPro"/>
</dbReference>
<dbReference type="KEGG" id="apre:CNX65_32485"/>
<evidence type="ECO:0000256" key="1">
    <source>
        <dbReference type="SAM" id="MobiDB-lite"/>
    </source>
</evidence>
<accession>A0A290ZEJ6</accession>
<organism evidence="2 3">
    <name type="scientific">Actinosynnema pretiosum</name>
    <dbReference type="NCBI Taxonomy" id="42197"/>
    <lineage>
        <taxon>Bacteria</taxon>
        <taxon>Bacillati</taxon>
        <taxon>Actinomycetota</taxon>
        <taxon>Actinomycetes</taxon>
        <taxon>Pseudonocardiales</taxon>
        <taxon>Pseudonocardiaceae</taxon>
        <taxon>Actinosynnema</taxon>
    </lineage>
</organism>
<feature type="region of interest" description="Disordered" evidence="1">
    <location>
        <begin position="139"/>
        <end position="210"/>
    </location>
</feature>